<proteinExistence type="predicted"/>
<evidence type="ECO:0000313" key="4">
    <source>
        <dbReference type="EMBL" id="MFC3914942.1"/>
    </source>
</evidence>
<feature type="domain" description="Transglutaminase-like" evidence="2">
    <location>
        <begin position="278"/>
        <end position="348"/>
    </location>
</feature>
<gene>
    <name evidence="4" type="ORF">ACFOSS_15970</name>
</gene>
<dbReference type="SUPFAM" id="SSF54001">
    <property type="entry name" value="Cysteine proteinases"/>
    <property type="match status" value="1"/>
</dbReference>
<dbReference type="InterPro" id="IPR024618">
    <property type="entry name" value="DUF3857"/>
</dbReference>
<feature type="signal peptide" evidence="1">
    <location>
        <begin position="1"/>
        <end position="20"/>
    </location>
</feature>
<organism evidence="4 5">
    <name type="scientific">Pseudaeromonas sharmana</name>
    <dbReference type="NCBI Taxonomy" id="328412"/>
    <lineage>
        <taxon>Bacteria</taxon>
        <taxon>Pseudomonadati</taxon>
        <taxon>Pseudomonadota</taxon>
        <taxon>Gammaproteobacteria</taxon>
        <taxon>Aeromonadales</taxon>
        <taxon>Aeromonadaceae</taxon>
        <taxon>Pseudaeromonas</taxon>
    </lineage>
</organism>
<feature type="domain" description="DUF3857" evidence="3">
    <location>
        <begin position="64"/>
        <end position="231"/>
    </location>
</feature>
<evidence type="ECO:0000256" key="1">
    <source>
        <dbReference type="SAM" id="SignalP"/>
    </source>
</evidence>
<name>A0ABV8CSN6_9GAMM</name>
<reference evidence="5" key="1">
    <citation type="journal article" date="2019" name="Int. J. Syst. Evol. Microbiol.">
        <title>The Global Catalogue of Microorganisms (GCM) 10K type strain sequencing project: providing services to taxonomists for standard genome sequencing and annotation.</title>
        <authorList>
            <consortium name="The Broad Institute Genomics Platform"/>
            <consortium name="The Broad Institute Genome Sequencing Center for Infectious Disease"/>
            <person name="Wu L."/>
            <person name="Ma J."/>
        </authorList>
    </citation>
    <scope>NUCLEOTIDE SEQUENCE [LARGE SCALE GENOMIC DNA]</scope>
    <source>
        <strain evidence="5">CCUG 54939</strain>
    </source>
</reference>
<comment type="caution">
    <text evidence="4">The sequence shown here is derived from an EMBL/GenBank/DDBJ whole genome shotgun (WGS) entry which is preliminary data.</text>
</comment>
<accession>A0ABV8CSN6</accession>
<dbReference type="InterPro" id="IPR002931">
    <property type="entry name" value="Transglutaminase-like"/>
</dbReference>
<dbReference type="RefSeq" id="WP_377154474.1">
    <property type="nucleotide sequence ID" value="NZ_JBHSAF010000015.1"/>
</dbReference>
<evidence type="ECO:0000313" key="5">
    <source>
        <dbReference type="Proteomes" id="UP001595692"/>
    </source>
</evidence>
<feature type="chain" id="PRO_5046791549" evidence="1">
    <location>
        <begin position="21"/>
        <end position="637"/>
    </location>
</feature>
<dbReference type="Pfam" id="PF01841">
    <property type="entry name" value="Transglut_core"/>
    <property type="match status" value="1"/>
</dbReference>
<sequence>MRLWCVLLSCCLWVALPLQAAEQVLFGAEPAWRQIVDVPDSSSQSPVGGQRYLLVDRQYYLDSKTVQRFQHFVIHITSTEGLEKSSQLAFDFDPGYETLTIHRIQIRRNGKVLDRLEPQELRVFQREANLERFLYSGMRTAYLILPDVRVGDILEYSYSLQGNNPVMDGKFSETLPLEWEVPIERSSLRLVVAPSRSLFFQAPKDTDVKVMVSASSGEREISWRQEQVPAVELQEDTPLWYMPNRSLSVSEFASWADVASWAKPLYDEGAAIDPSVQALADQLSSGKTPSQKLMAALHFVQQEVRYLGMEDGIGSHRPRKAADTLYRRYGDCKDKTVLLMALLKAMGFTPEAALVSLDRGATLPNQQPSPYLFDHVIVTLMLDGKRIWLDGTALNQGSNIDTLAVPYFRYALLVNDKTTSLTPMDSEYRPAEVRVRQELTLQKSLTQLRVDSLYLGDQAEQQRSQWQVSSMQSLSRRYAEYYGRLYGQLEVIGAPQVKDDRERNEWEMSEQYLIEGGSQSVARHGLDIYADLLDSYLKDLDASRTQPLALTPPTRLQQEFIVNMPKPVSVAPYQVNYDNAVFRFSMQVEPLRPQQLRVTYRYENLVDSVPIAELARYRENVHRAREQMSLNFTLPLQ</sequence>
<dbReference type="Pfam" id="PF12969">
    <property type="entry name" value="DUF3857"/>
    <property type="match status" value="1"/>
</dbReference>
<keyword evidence="1" id="KW-0732">Signal</keyword>
<evidence type="ECO:0000259" key="2">
    <source>
        <dbReference type="Pfam" id="PF01841"/>
    </source>
</evidence>
<dbReference type="EMBL" id="JBHSAF010000015">
    <property type="protein sequence ID" value="MFC3914942.1"/>
    <property type="molecule type" value="Genomic_DNA"/>
</dbReference>
<evidence type="ECO:0000259" key="3">
    <source>
        <dbReference type="Pfam" id="PF12969"/>
    </source>
</evidence>
<dbReference type="InterPro" id="IPR038765">
    <property type="entry name" value="Papain-like_cys_pep_sf"/>
</dbReference>
<keyword evidence="5" id="KW-1185">Reference proteome</keyword>
<dbReference type="Proteomes" id="UP001595692">
    <property type="component" value="Unassembled WGS sequence"/>
</dbReference>
<dbReference type="Gene3D" id="2.60.40.3140">
    <property type="match status" value="1"/>
</dbReference>
<protein>
    <submittedName>
        <fullName evidence="4">DUF3857 domain-containing transglutaminase family protein</fullName>
    </submittedName>
</protein>
<dbReference type="Gene3D" id="3.10.620.30">
    <property type="match status" value="1"/>
</dbReference>